<protein>
    <recommendedName>
        <fullName evidence="3">Formyl transferase N-terminal domain-containing protein</fullName>
    </recommendedName>
</protein>
<dbReference type="SUPFAM" id="SSF53328">
    <property type="entry name" value="Formyltransferase"/>
    <property type="match status" value="1"/>
</dbReference>
<name>A0A830HZK6_9CHLO</name>
<dbReference type="Gene3D" id="3.30.70.260">
    <property type="match status" value="1"/>
</dbReference>
<comment type="caution">
    <text evidence="4">The sequence shown here is derived from an EMBL/GenBank/DDBJ whole genome shotgun (WGS) entry which is preliminary data.</text>
</comment>
<sequence>MAPPPPPQSPPSSSSSYPGCSFVAFPFARTLFTPSVISHSPPSSQSHSRSRSDNVSAALCLRCPDKPGIVSALSACISHNGGNLTSLDTFVDQPPAYAFPHLENENGGPSFVARAVFEYDPAQWKEQQVKEAFGAISKEFQASVFKLQFGTQEHVPRIAVLAGPTAHCLIDLLQRYQAGTLPVRITAVISNHSLDKLDHNNGYVKGALESLKIPFHHFATSSKPTPTPAAEDGLCVHRREPEILKVLNALDAPTDFLVLARYMQVLSPSFLDAYGRDVVNIHHGLLPSFKGGHPYRQAYAAGVRIIGATAHFVTAQLDEGPIIAQNAVAVTHRESLDGIKDISEGLERETLSYAVSLVANARVVRISLNRLAVMN</sequence>
<dbReference type="Pfam" id="PF00551">
    <property type="entry name" value="Formyl_trans_N"/>
    <property type="match status" value="1"/>
</dbReference>
<dbReference type="CDD" id="cd04875">
    <property type="entry name" value="ACT_F4HF-DF"/>
    <property type="match status" value="1"/>
</dbReference>
<dbReference type="InterPro" id="IPR004810">
    <property type="entry name" value="PurU"/>
</dbReference>
<dbReference type="InterPro" id="IPR036477">
    <property type="entry name" value="Formyl_transf_N_sf"/>
</dbReference>
<dbReference type="AlphaFoldDB" id="A0A830HZK6"/>
<feature type="domain" description="Formyl transferase N-terminal" evidence="3">
    <location>
        <begin position="157"/>
        <end position="352"/>
    </location>
</feature>
<accession>A0A830HZK6</accession>
<gene>
    <name evidence="4" type="ORF">PPROV_001129200</name>
</gene>
<keyword evidence="5" id="KW-1185">Reference proteome</keyword>
<evidence type="ECO:0000256" key="2">
    <source>
        <dbReference type="ARBA" id="ARBA00022801"/>
    </source>
</evidence>
<dbReference type="InterPro" id="IPR002376">
    <property type="entry name" value="Formyl_transf_N"/>
</dbReference>
<evidence type="ECO:0000313" key="5">
    <source>
        <dbReference type="Proteomes" id="UP000660262"/>
    </source>
</evidence>
<dbReference type="PANTHER" id="PTHR42706:SF1">
    <property type="entry name" value="FORMYLTETRAHYDROFOLATE DEFORMYLASE 2, MITOCHONDRIAL"/>
    <property type="match status" value="1"/>
</dbReference>
<proteinExistence type="predicted"/>
<dbReference type="NCBIfam" id="NF004684">
    <property type="entry name" value="PRK06027.1"/>
    <property type="match status" value="1"/>
</dbReference>
<dbReference type="InterPro" id="IPR044074">
    <property type="entry name" value="PurU_ACT"/>
</dbReference>
<dbReference type="SUPFAM" id="SSF55021">
    <property type="entry name" value="ACT-like"/>
    <property type="match status" value="1"/>
</dbReference>
<dbReference type="GO" id="GO:0006189">
    <property type="term" value="P:'de novo' IMP biosynthetic process"/>
    <property type="evidence" value="ECO:0007669"/>
    <property type="project" value="InterPro"/>
</dbReference>
<dbReference type="OrthoDB" id="4239773at2759"/>
<dbReference type="Gene3D" id="3.40.50.170">
    <property type="entry name" value="Formyl transferase, N-terminal domain"/>
    <property type="match status" value="1"/>
</dbReference>
<dbReference type="GO" id="GO:0008864">
    <property type="term" value="F:formyltetrahydrofolate deformylase activity"/>
    <property type="evidence" value="ECO:0007669"/>
    <property type="project" value="InterPro"/>
</dbReference>
<keyword evidence="2" id="KW-0378">Hydrolase</keyword>
<dbReference type="Proteomes" id="UP000660262">
    <property type="component" value="Unassembled WGS sequence"/>
</dbReference>
<reference evidence="4" key="1">
    <citation type="submission" date="2020-10" db="EMBL/GenBank/DDBJ databases">
        <title>Unveiling of a novel bifunctional photoreceptor, Dualchrome1, isolated from a cosmopolitan green alga.</title>
        <authorList>
            <person name="Suzuki S."/>
            <person name="Kawachi M."/>
        </authorList>
    </citation>
    <scope>NUCLEOTIDE SEQUENCE</scope>
    <source>
        <strain evidence="4">NIES 2893</strain>
    </source>
</reference>
<organism evidence="4 5">
    <name type="scientific">Pycnococcus provasolii</name>
    <dbReference type="NCBI Taxonomy" id="41880"/>
    <lineage>
        <taxon>Eukaryota</taxon>
        <taxon>Viridiplantae</taxon>
        <taxon>Chlorophyta</taxon>
        <taxon>Pseudoscourfieldiophyceae</taxon>
        <taxon>Pseudoscourfieldiales</taxon>
        <taxon>Pycnococcaceae</taxon>
        <taxon>Pycnococcus</taxon>
    </lineage>
</organism>
<evidence type="ECO:0000256" key="1">
    <source>
        <dbReference type="ARBA" id="ARBA00022563"/>
    </source>
</evidence>
<dbReference type="InterPro" id="IPR045865">
    <property type="entry name" value="ACT-like_dom_sf"/>
</dbReference>
<evidence type="ECO:0000259" key="3">
    <source>
        <dbReference type="Pfam" id="PF00551"/>
    </source>
</evidence>
<dbReference type="GO" id="GO:0006730">
    <property type="term" value="P:one-carbon metabolic process"/>
    <property type="evidence" value="ECO:0007669"/>
    <property type="project" value="UniProtKB-KW"/>
</dbReference>
<dbReference type="EMBL" id="BNJQ01000043">
    <property type="protein sequence ID" value="GHP12564.1"/>
    <property type="molecule type" value="Genomic_DNA"/>
</dbReference>
<evidence type="ECO:0000313" key="4">
    <source>
        <dbReference type="EMBL" id="GHP12564.1"/>
    </source>
</evidence>
<keyword evidence="1" id="KW-0554">One-carbon metabolism</keyword>
<dbReference type="PANTHER" id="PTHR42706">
    <property type="entry name" value="FORMYLTETRAHYDROFOLATE DEFORMYLASE"/>
    <property type="match status" value="1"/>
</dbReference>